<name>A0ABT9U5E7_PAEHA</name>
<dbReference type="SUPFAM" id="SSF49373">
    <property type="entry name" value="Invasin/intimin cell-adhesion fragments"/>
    <property type="match status" value="1"/>
</dbReference>
<feature type="chain" id="PRO_5045923780" description="SLH domain-containing protein" evidence="2">
    <location>
        <begin position="25"/>
        <end position="797"/>
    </location>
</feature>
<keyword evidence="1 2" id="KW-0732">Signal</keyword>
<gene>
    <name evidence="4" type="ORF">J2T15_003080</name>
</gene>
<keyword evidence="5" id="KW-1185">Reference proteome</keyword>
<evidence type="ECO:0000256" key="1">
    <source>
        <dbReference type="ARBA" id="ARBA00022729"/>
    </source>
</evidence>
<sequence>MKKSLSLLVAIAMVFSMFASVAFAAEEPTTTAKYDELVKAGVFTGFTDGEAHLDETMTRAQAAVIIAKLAGYKAGVTSPDAGFTDVPAGHWAKAYVDFAANLGIIAGLGNGTFAPKAEVTIQELAKLAVDALTKLGYTLKEGVAVEGKVADWAKGYVATAVTNGIIPAQADYTVPALRELLVTATYTAYVALQVPSAITVESVKATNSKTVVATFNVEVGTAVANNFSVHVKDDVYNINVVDSVAVDGKTVTVKTIDGFDPEKTYVLVADGVTSAKNNLVLASTSTEFKYAETAAASIAFGQTTVADDTYVPVVIKNAAGNDITADFDLTSDILVETSNPGVVDEDLYTDNNDATKSEYSVVNVILLNEDGEATSIETGNQIITVNKTLATATTIKSVSFDGTFAKEDLSLEKSDTRILFVDVEDKDGNNVAADVTIRSQNPTVAVVDDSINTVFGVKAGTATILVQATFNGKTVSKTVTVTVKEDAKLTSLALELPNSKLVKDSGINQTLTVKFLDQYNEEFELAANSVVNFTINKDDVVAGLSKPLVSGNVSDSEVVVAGDKKLEYTLVPGATKGTANLTVELNGVKKSVALSLVEAGAFAGYAAVVSDTTLDLTPGTSLSSHPGSVAVSVYVKDVNGNYIDTVPTSDVQLVEASTAGDSAVDTNVDVVSAQAVGTENVVVQVNNAKVTTIKFTVVDTAVGLNKVVQAKNAVTVAEGADVFTALFGTDANGAAFVGYDQYGDKILVAEAQVQAFTSNASIVDVTTWTAGADAAGKTATLTINVAGTLFVVTVKVV</sequence>
<dbReference type="PROSITE" id="PS51272">
    <property type="entry name" value="SLH"/>
    <property type="match status" value="1"/>
</dbReference>
<organism evidence="4 5">
    <name type="scientific">Paenibacillus harenae</name>
    <dbReference type="NCBI Taxonomy" id="306543"/>
    <lineage>
        <taxon>Bacteria</taxon>
        <taxon>Bacillati</taxon>
        <taxon>Bacillota</taxon>
        <taxon>Bacilli</taxon>
        <taxon>Bacillales</taxon>
        <taxon>Paenibacillaceae</taxon>
        <taxon>Paenibacillus</taxon>
    </lineage>
</organism>
<reference evidence="4 5" key="1">
    <citation type="submission" date="2023-07" db="EMBL/GenBank/DDBJ databases">
        <title>Sorghum-associated microbial communities from plants grown in Nebraska, USA.</title>
        <authorList>
            <person name="Schachtman D."/>
        </authorList>
    </citation>
    <scope>NUCLEOTIDE SEQUENCE [LARGE SCALE GENOMIC DNA]</scope>
    <source>
        <strain evidence="4 5">CC482</strain>
    </source>
</reference>
<evidence type="ECO:0000313" key="5">
    <source>
        <dbReference type="Proteomes" id="UP001229346"/>
    </source>
</evidence>
<dbReference type="Gene3D" id="2.60.40.1080">
    <property type="match status" value="1"/>
</dbReference>
<feature type="signal peptide" evidence="2">
    <location>
        <begin position="1"/>
        <end position="24"/>
    </location>
</feature>
<evidence type="ECO:0000313" key="4">
    <source>
        <dbReference type="EMBL" id="MDQ0113639.1"/>
    </source>
</evidence>
<dbReference type="InterPro" id="IPR008964">
    <property type="entry name" value="Invasin/intimin_cell_adhesion"/>
</dbReference>
<feature type="domain" description="SLH" evidence="3">
    <location>
        <begin position="79"/>
        <end position="142"/>
    </location>
</feature>
<evidence type="ECO:0000259" key="3">
    <source>
        <dbReference type="PROSITE" id="PS51272"/>
    </source>
</evidence>
<protein>
    <recommendedName>
        <fullName evidence="3">SLH domain-containing protein</fullName>
    </recommendedName>
</protein>
<proteinExistence type="predicted"/>
<dbReference type="EMBL" id="JAUSSU010000005">
    <property type="protein sequence ID" value="MDQ0113639.1"/>
    <property type="molecule type" value="Genomic_DNA"/>
</dbReference>
<dbReference type="InterPro" id="IPR014755">
    <property type="entry name" value="Cu-Rt/internalin_Ig-like"/>
</dbReference>
<comment type="caution">
    <text evidence="4">The sequence shown here is derived from an EMBL/GenBank/DDBJ whole genome shotgun (WGS) entry which is preliminary data.</text>
</comment>
<evidence type="ECO:0000256" key="2">
    <source>
        <dbReference type="SAM" id="SignalP"/>
    </source>
</evidence>
<dbReference type="RefSeq" id="WP_307204851.1">
    <property type="nucleotide sequence ID" value="NZ_JAUSSU010000005.1"/>
</dbReference>
<dbReference type="Gene3D" id="2.60.40.1220">
    <property type="match status" value="1"/>
</dbReference>
<accession>A0ABT9U5E7</accession>
<dbReference type="Proteomes" id="UP001229346">
    <property type="component" value="Unassembled WGS sequence"/>
</dbReference>
<dbReference type="Pfam" id="PF00395">
    <property type="entry name" value="SLH"/>
    <property type="match status" value="1"/>
</dbReference>
<dbReference type="InterPro" id="IPR001119">
    <property type="entry name" value="SLH_dom"/>
</dbReference>